<accession>A0A1R2D0C1</accession>
<proteinExistence type="predicted"/>
<reference evidence="5 6" key="1">
    <citation type="submission" date="2016-11" db="EMBL/GenBank/DDBJ databases">
        <title>The macronuclear genome of Stentor coeruleus: a giant cell with tiny introns.</title>
        <authorList>
            <person name="Slabodnick M."/>
            <person name="Ruby J.G."/>
            <person name="Reiff S.B."/>
            <person name="Swart E.C."/>
            <person name="Gosai S."/>
            <person name="Prabakaran S."/>
            <person name="Witkowska E."/>
            <person name="Larue G.E."/>
            <person name="Fisher S."/>
            <person name="Freeman R.M."/>
            <person name="Gunawardena J."/>
            <person name="Chu W."/>
            <person name="Stover N.A."/>
            <person name="Gregory B.D."/>
            <person name="Nowacki M."/>
            <person name="Derisi J."/>
            <person name="Roy S.W."/>
            <person name="Marshall W.F."/>
            <person name="Sood P."/>
        </authorList>
    </citation>
    <scope>NUCLEOTIDE SEQUENCE [LARGE SCALE GENOMIC DNA]</scope>
    <source>
        <strain evidence="5">WM001</strain>
    </source>
</reference>
<feature type="domain" description="PNPLA" evidence="4">
    <location>
        <begin position="21"/>
        <end position="197"/>
    </location>
</feature>
<organism evidence="5 6">
    <name type="scientific">Stentor coeruleus</name>
    <dbReference type="NCBI Taxonomy" id="5963"/>
    <lineage>
        <taxon>Eukaryota</taxon>
        <taxon>Sar</taxon>
        <taxon>Alveolata</taxon>
        <taxon>Ciliophora</taxon>
        <taxon>Postciliodesmatophora</taxon>
        <taxon>Heterotrichea</taxon>
        <taxon>Heterotrichida</taxon>
        <taxon>Stentoridae</taxon>
        <taxon>Stentor</taxon>
    </lineage>
</organism>
<dbReference type="GO" id="GO:0016042">
    <property type="term" value="P:lipid catabolic process"/>
    <property type="evidence" value="ECO:0007669"/>
    <property type="project" value="UniProtKB-UniRule"/>
</dbReference>
<feature type="short sequence motif" description="GXSXG" evidence="2">
    <location>
        <begin position="56"/>
        <end position="60"/>
    </location>
</feature>
<dbReference type="OrthoDB" id="312772at2759"/>
<sequence length="351" mass="39326">MALPLLIVLIQLSSSQICRTLSLEGGGSLGAYEAGAIWGLVNISNPEDVMWNVVSGISAGSLNSLGVLQFPMGQEVAMSNNLINLWLSINGSSNVFKEWPGGYIQGLLFERGLLNTDPLVETLTADFKYGINRNVTIGSTNLDTGMFGNFNESVGGAIVDAVLCSASPPFFFPPRIFEGYTWADGGCIINQDVFSGIERCLQITNEDNVVVDMIFDFGGQPLPIETKFKTFEVFSRIRQIISYDETTWWAYNAAIAYPKAYFRYTIYPSEPMPGGLLPLNFTKANLESEIQLGINDTKKLAGIKIDSRNVIEDLYRENLRLLDFIFKKKYWIIELFLIDFHSKNYNIFYYF</sequence>
<dbReference type="EMBL" id="MPUH01000022">
    <property type="protein sequence ID" value="OMJ94692.1"/>
    <property type="molecule type" value="Genomic_DNA"/>
</dbReference>
<keyword evidence="1 2" id="KW-0443">Lipid metabolism</keyword>
<dbReference type="SUPFAM" id="SSF52151">
    <property type="entry name" value="FabD/lysophospholipase-like"/>
    <property type="match status" value="1"/>
</dbReference>
<dbReference type="AlphaFoldDB" id="A0A1R2D0C1"/>
<evidence type="ECO:0000256" key="2">
    <source>
        <dbReference type="PROSITE-ProRule" id="PRU01161"/>
    </source>
</evidence>
<feature type="short sequence motif" description="GXGXXG" evidence="2">
    <location>
        <begin position="25"/>
        <end position="30"/>
    </location>
</feature>
<evidence type="ECO:0000313" key="6">
    <source>
        <dbReference type="Proteomes" id="UP000187209"/>
    </source>
</evidence>
<keyword evidence="3" id="KW-0732">Signal</keyword>
<dbReference type="InterPro" id="IPR002641">
    <property type="entry name" value="PNPLA_dom"/>
</dbReference>
<keyword evidence="2" id="KW-0442">Lipid degradation</keyword>
<gene>
    <name evidence="5" type="ORF">SteCoe_2028</name>
</gene>
<feature type="chain" id="PRO_5012390378" description="PNPLA domain-containing protein" evidence="3">
    <location>
        <begin position="16"/>
        <end position="351"/>
    </location>
</feature>
<keyword evidence="6" id="KW-1185">Reference proteome</keyword>
<evidence type="ECO:0000256" key="3">
    <source>
        <dbReference type="SAM" id="SignalP"/>
    </source>
</evidence>
<dbReference type="Proteomes" id="UP000187209">
    <property type="component" value="Unassembled WGS sequence"/>
</dbReference>
<dbReference type="InterPro" id="IPR016035">
    <property type="entry name" value="Acyl_Trfase/lysoPLipase"/>
</dbReference>
<protein>
    <recommendedName>
        <fullName evidence="4">PNPLA domain-containing protein</fullName>
    </recommendedName>
</protein>
<evidence type="ECO:0000313" key="5">
    <source>
        <dbReference type="EMBL" id="OMJ94692.1"/>
    </source>
</evidence>
<dbReference type="PROSITE" id="PS51635">
    <property type="entry name" value="PNPLA"/>
    <property type="match status" value="1"/>
</dbReference>
<feature type="active site" description="Proton acceptor" evidence="2">
    <location>
        <position position="184"/>
    </location>
</feature>
<dbReference type="Pfam" id="PF01734">
    <property type="entry name" value="Patatin"/>
    <property type="match status" value="1"/>
</dbReference>
<dbReference type="GO" id="GO:0016787">
    <property type="term" value="F:hydrolase activity"/>
    <property type="evidence" value="ECO:0007669"/>
    <property type="project" value="UniProtKB-UniRule"/>
</dbReference>
<evidence type="ECO:0000256" key="1">
    <source>
        <dbReference type="ARBA" id="ARBA00023098"/>
    </source>
</evidence>
<name>A0A1R2D0C1_9CILI</name>
<feature type="active site" description="Nucleophile" evidence="2">
    <location>
        <position position="58"/>
    </location>
</feature>
<comment type="caution">
    <text evidence="5">The sequence shown here is derived from an EMBL/GenBank/DDBJ whole genome shotgun (WGS) entry which is preliminary data.</text>
</comment>
<feature type="short sequence motif" description="DGA/G" evidence="2">
    <location>
        <begin position="184"/>
        <end position="186"/>
    </location>
</feature>
<feature type="signal peptide" evidence="3">
    <location>
        <begin position="1"/>
        <end position="15"/>
    </location>
</feature>
<dbReference type="Gene3D" id="3.40.1090.10">
    <property type="entry name" value="Cytosolic phospholipase A2 catalytic domain"/>
    <property type="match status" value="2"/>
</dbReference>
<evidence type="ECO:0000259" key="4">
    <source>
        <dbReference type="PROSITE" id="PS51635"/>
    </source>
</evidence>
<keyword evidence="2" id="KW-0378">Hydrolase</keyword>